<sequence>MKTLFKTALCVFFAVLANSALAQPLYEAYYRSHRDAKFDSLFSRMTDHGWLFLKDDPALHVSPDTFIMRYAMNLGLSEGYELKAIKEETETPEETKLVFRHQLFQLYYKNIPVDGNEFSLHSIENVLKTAHGRIVAGLDIDVTGAIDAAVALQTALDEQGLTQNDFDGNTLPTGSLTLARKDEHFLKESYRLAWVFDLKSEKIQEPYRVYVDARTGSILKKVPLFMSCFAGPHRETSNAEYPRPGLNFHKPWVASTMIPNYSRYLNGHSTLSFETEQVGAQYRLSAYNNKLNTRIDLNHTGQWNSNPDVFNPSTNWVNSNHNATTAHWLAQKKLRNVSIVVSEKWV</sequence>
<dbReference type="AlphaFoldDB" id="A0AAU8FEZ4"/>
<evidence type="ECO:0000256" key="1">
    <source>
        <dbReference type="SAM" id="SignalP"/>
    </source>
</evidence>
<keyword evidence="1" id="KW-0732">Signal</keyword>
<gene>
    <name evidence="2" type="ORF">ABV298_18185</name>
</gene>
<feature type="signal peptide" evidence="1">
    <location>
        <begin position="1"/>
        <end position="22"/>
    </location>
</feature>
<dbReference type="EMBL" id="CP159289">
    <property type="protein sequence ID" value="XCH22271.1"/>
    <property type="molecule type" value="Genomic_DNA"/>
</dbReference>
<protein>
    <recommendedName>
        <fullName evidence="3">FTP domain-containing protein</fullName>
    </recommendedName>
</protein>
<feature type="chain" id="PRO_5044020594" description="FTP domain-containing protein" evidence="1">
    <location>
        <begin position="23"/>
        <end position="346"/>
    </location>
</feature>
<name>A0AAU8FEZ4_9BACT</name>
<reference evidence="2" key="1">
    <citation type="submission" date="2024-06" db="EMBL/GenBank/DDBJ databases">
        <title>Sequencing and assembly of the genome of Dyadobacter sp. strain 676, a symbiont of Cyamopsis tetragonoloba.</title>
        <authorList>
            <person name="Guro P."/>
            <person name="Sazanova A."/>
            <person name="Kuznetsova I."/>
            <person name="Belimov A."/>
            <person name="Safronova V."/>
        </authorList>
    </citation>
    <scope>NUCLEOTIDE SEQUENCE</scope>
    <source>
        <strain evidence="2">676</strain>
    </source>
</reference>
<dbReference type="RefSeq" id="WP_353717603.1">
    <property type="nucleotide sequence ID" value="NZ_CP159289.1"/>
</dbReference>
<evidence type="ECO:0008006" key="3">
    <source>
        <dbReference type="Google" id="ProtNLM"/>
    </source>
</evidence>
<dbReference type="Gene3D" id="3.10.450.490">
    <property type="match status" value="1"/>
</dbReference>
<proteinExistence type="predicted"/>
<evidence type="ECO:0000313" key="2">
    <source>
        <dbReference type="EMBL" id="XCH22271.1"/>
    </source>
</evidence>
<accession>A0AAU8FEZ4</accession>
<organism evidence="2">
    <name type="scientific">Dyadobacter sp. 676</name>
    <dbReference type="NCBI Taxonomy" id="3088362"/>
    <lineage>
        <taxon>Bacteria</taxon>
        <taxon>Pseudomonadati</taxon>
        <taxon>Bacteroidota</taxon>
        <taxon>Cytophagia</taxon>
        <taxon>Cytophagales</taxon>
        <taxon>Spirosomataceae</taxon>
        <taxon>Dyadobacter</taxon>
    </lineage>
</organism>